<reference evidence="1" key="2">
    <citation type="submission" date="2023-06" db="EMBL/GenBank/DDBJ databases">
        <authorList>
            <consortium name="Lawrence Berkeley National Laboratory"/>
            <person name="Mondo S.J."/>
            <person name="Hensen N."/>
            <person name="Bonometti L."/>
            <person name="Westerberg I."/>
            <person name="Brannstrom I.O."/>
            <person name="Guillou S."/>
            <person name="Cros-Aarteil S."/>
            <person name="Calhoun S."/>
            <person name="Haridas S."/>
            <person name="Kuo A."/>
            <person name="Pangilinan J."/>
            <person name="Riley R."/>
            <person name="Labutti K."/>
            <person name="Andreopoulos B."/>
            <person name="Lipzen A."/>
            <person name="Chen C."/>
            <person name="Yanf M."/>
            <person name="Daum C."/>
            <person name="Ng V."/>
            <person name="Clum A."/>
            <person name="Steindorff A."/>
            <person name="Ohm R."/>
            <person name="Martin F."/>
            <person name="Silar P."/>
            <person name="Natvig D."/>
            <person name="Lalanne C."/>
            <person name="Gautier V."/>
            <person name="Ament-Velasquez S.L."/>
            <person name="Kruys A."/>
            <person name="Hutchinson M.I."/>
            <person name="Powell A.J."/>
            <person name="Barry K."/>
            <person name="Miller A.N."/>
            <person name="Grigoriev I.V."/>
            <person name="Debuchy R."/>
            <person name="Gladieux P."/>
            <person name="Thoren M.H."/>
            <person name="Johannesson H."/>
        </authorList>
    </citation>
    <scope>NUCLEOTIDE SEQUENCE</scope>
    <source>
        <strain evidence="1">CBS 626.80</strain>
    </source>
</reference>
<sequence length="276" mass="31050">MRDEKGGTKIGDTALTLYHAKPTSSAAPVTHYTDDPSSLTIIRYYRGRFDPKGKGKVVEKGKKIETTWTGVDLILTKGLVYFKPEKYLYLDLMRTNKPLGIRISDIIIICSRFNTIRVIRRNLFNIKPDEENIPTTLRLLSPILSLVLLASSPIRFLVLALAFRSFTSVTSGIARLPNRLIIRPPLKERSYTRNAKEDRLRVERIQAHAATSSALLPFGYTNPDFRILQSSPTSGTLEIRMLGSSTKYHRPTVGSLCNSRFPAPPVSHDFPVEPHT</sequence>
<keyword evidence="2" id="KW-1185">Reference proteome</keyword>
<name>A0AAN6NR96_9PEZI</name>
<protein>
    <submittedName>
        <fullName evidence="1">Uncharacterized protein</fullName>
    </submittedName>
</protein>
<dbReference type="EMBL" id="MU859178">
    <property type="protein sequence ID" value="KAK3950401.1"/>
    <property type="molecule type" value="Genomic_DNA"/>
</dbReference>
<organism evidence="1 2">
    <name type="scientific">Pseudoneurospora amorphoporcata</name>
    <dbReference type="NCBI Taxonomy" id="241081"/>
    <lineage>
        <taxon>Eukaryota</taxon>
        <taxon>Fungi</taxon>
        <taxon>Dikarya</taxon>
        <taxon>Ascomycota</taxon>
        <taxon>Pezizomycotina</taxon>
        <taxon>Sordariomycetes</taxon>
        <taxon>Sordariomycetidae</taxon>
        <taxon>Sordariales</taxon>
        <taxon>Sordariaceae</taxon>
        <taxon>Pseudoneurospora</taxon>
    </lineage>
</organism>
<accession>A0AAN6NR96</accession>
<comment type="caution">
    <text evidence="1">The sequence shown here is derived from an EMBL/GenBank/DDBJ whole genome shotgun (WGS) entry which is preliminary data.</text>
</comment>
<dbReference type="Proteomes" id="UP001303222">
    <property type="component" value="Unassembled WGS sequence"/>
</dbReference>
<reference evidence="1" key="1">
    <citation type="journal article" date="2023" name="Mol. Phylogenet. Evol.">
        <title>Genome-scale phylogeny and comparative genomics of the fungal order Sordariales.</title>
        <authorList>
            <person name="Hensen N."/>
            <person name="Bonometti L."/>
            <person name="Westerberg I."/>
            <person name="Brannstrom I.O."/>
            <person name="Guillou S."/>
            <person name="Cros-Aarteil S."/>
            <person name="Calhoun S."/>
            <person name="Haridas S."/>
            <person name="Kuo A."/>
            <person name="Mondo S."/>
            <person name="Pangilinan J."/>
            <person name="Riley R."/>
            <person name="LaButti K."/>
            <person name="Andreopoulos B."/>
            <person name="Lipzen A."/>
            <person name="Chen C."/>
            <person name="Yan M."/>
            <person name="Daum C."/>
            <person name="Ng V."/>
            <person name="Clum A."/>
            <person name="Steindorff A."/>
            <person name="Ohm R.A."/>
            <person name="Martin F."/>
            <person name="Silar P."/>
            <person name="Natvig D.O."/>
            <person name="Lalanne C."/>
            <person name="Gautier V."/>
            <person name="Ament-Velasquez S.L."/>
            <person name="Kruys A."/>
            <person name="Hutchinson M.I."/>
            <person name="Powell A.J."/>
            <person name="Barry K."/>
            <person name="Miller A.N."/>
            <person name="Grigoriev I.V."/>
            <person name="Debuchy R."/>
            <person name="Gladieux P."/>
            <person name="Hiltunen Thoren M."/>
            <person name="Johannesson H."/>
        </authorList>
    </citation>
    <scope>NUCLEOTIDE SEQUENCE</scope>
    <source>
        <strain evidence="1">CBS 626.80</strain>
    </source>
</reference>
<evidence type="ECO:0000313" key="1">
    <source>
        <dbReference type="EMBL" id="KAK3950401.1"/>
    </source>
</evidence>
<gene>
    <name evidence="1" type="ORF">QBC32DRAFT_14841</name>
</gene>
<evidence type="ECO:0000313" key="2">
    <source>
        <dbReference type="Proteomes" id="UP001303222"/>
    </source>
</evidence>
<dbReference type="AlphaFoldDB" id="A0AAN6NR96"/>
<proteinExistence type="predicted"/>